<dbReference type="GO" id="GO:0042542">
    <property type="term" value="P:response to hydrogen peroxide"/>
    <property type="evidence" value="ECO:0000318"/>
    <property type="project" value="GO_Central"/>
</dbReference>
<dbReference type="OMA" id="HETSENR"/>
<keyword evidence="3" id="KW-0346">Stress response</keyword>
<evidence type="ECO:0000256" key="5">
    <source>
        <dbReference type="PROSITE-ProRule" id="PRU00285"/>
    </source>
</evidence>
<name>A0A0R4J3N3_SOYBN</name>
<dbReference type="GO" id="GO:0005737">
    <property type="term" value="C:cytoplasm"/>
    <property type="evidence" value="ECO:0007669"/>
    <property type="project" value="UniProtKB-SubCell"/>
</dbReference>
<reference evidence="9" key="2">
    <citation type="submission" date="2018-02" db="UniProtKB">
        <authorList>
            <consortium name="EnsemblPlants"/>
        </authorList>
    </citation>
    <scope>IDENTIFICATION</scope>
    <source>
        <strain evidence="9">Williams 82</strain>
    </source>
</reference>
<dbReference type="PaxDb" id="3847-GLYMA07G04860.1"/>
<sequence>MRRVGGDVLNVDLAAAVNNLFNLPETMEKFMFPSSRAHDHHHETRGVSSIIPVDILDTPKEYTFFMDVPGLSKSEIQVTVEDENTLVIRSNGKRKRQDGEDEGCKYLRLERRGPQNLQRKFRLPENANVSAITAKCENGVLTVVVEKHPPPQKSKTVEVAIA</sequence>
<dbReference type="EnsemblPlants" id="KRH47679">
    <property type="protein sequence ID" value="KRH47679"/>
    <property type="gene ID" value="GLYMA_07G043600"/>
</dbReference>
<evidence type="ECO:0000256" key="6">
    <source>
        <dbReference type="RuleBase" id="RU003616"/>
    </source>
</evidence>
<dbReference type="AlphaFoldDB" id="A0A0R4J3N3"/>
<keyword evidence="10" id="KW-1185">Reference proteome</keyword>
<evidence type="ECO:0000256" key="1">
    <source>
        <dbReference type="ARBA" id="ARBA00004496"/>
    </source>
</evidence>
<evidence type="ECO:0000313" key="8">
    <source>
        <dbReference type="EMBL" id="KRH47679.1"/>
    </source>
</evidence>
<dbReference type="Pfam" id="PF00011">
    <property type="entry name" value="HSP20"/>
    <property type="match status" value="1"/>
</dbReference>
<dbReference type="GeneID" id="100803161"/>
<evidence type="ECO:0000256" key="3">
    <source>
        <dbReference type="ARBA" id="ARBA00023016"/>
    </source>
</evidence>
<dbReference type="GO" id="GO:0051259">
    <property type="term" value="P:protein complex oligomerization"/>
    <property type="evidence" value="ECO:0000318"/>
    <property type="project" value="GO_Central"/>
</dbReference>
<comment type="subcellular location">
    <subcellularLocation>
        <location evidence="1">Cytoplasm</location>
    </subcellularLocation>
</comment>
<gene>
    <name evidence="9" type="primary">LOC100803161</name>
    <name evidence="8" type="ORF">GLYMA_07G043600</name>
</gene>
<dbReference type="EMBL" id="CM000840">
    <property type="protein sequence ID" value="KRH47679.1"/>
    <property type="molecule type" value="Genomic_DNA"/>
</dbReference>
<dbReference type="RefSeq" id="NP_001344256.1">
    <property type="nucleotide sequence ID" value="NM_001357327.1"/>
</dbReference>
<dbReference type="OrthoDB" id="1431247at2759"/>
<proteinExistence type="inferred from homology"/>
<dbReference type="CDD" id="cd06464">
    <property type="entry name" value="ACD_sHsps-like"/>
    <property type="match status" value="1"/>
</dbReference>
<reference evidence="8 9" key="1">
    <citation type="journal article" date="2010" name="Nature">
        <title>Genome sequence of the palaeopolyploid soybean.</title>
        <authorList>
            <person name="Schmutz J."/>
            <person name="Cannon S.B."/>
            <person name="Schlueter J."/>
            <person name="Ma J."/>
            <person name="Mitros T."/>
            <person name="Nelson W."/>
            <person name="Hyten D.L."/>
            <person name="Song Q."/>
            <person name="Thelen J.J."/>
            <person name="Cheng J."/>
            <person name="Xu D."/>
            <person name="Hellsten U."/>
            <person name="May G.D."/>
            <person name="Yu Y."/>
            <person name="Sakurai T."/>
            <person name="Umezawa T."/>
            <person name="Bhattacharyya M.K."/>
            <person name="Sandhu D."/>
            <person name="Valliyodan B."/>
            <person name="Lindquist E."/>
            <person name="Peto M."/>
            <person name="Grant D."/>
            <person name="Shu S."/>
            <person name="Goodstein D."/>
            <person name="Barry K."/>
            <person name="Futrell-Griggs M."/>
            <person name="Abernathy B."/>
            <person name="Du J."/>
            <person name="Tian Z."/>
            <person name="Zhu L."/>
            <person name="Gill N."/>
            <person name="Joshi T."/>
            <person name="Libault M."/>
            <person name="Sethuraman A."/>
            <person name="Zhang X.-C."/>
            <person name="Shinozaki K."/>
            <person name="Nguyen H.T."/>
            <person name="Wing R.A."/>
            <person name="Cregan P."/>
            <person name="Specht J."/>
            <person name="Grimwood J."/>
            <person name="Rokhsar D."/>
            <person name="Stacey G."/>
            <person name="Shoemaker R.C."/>
            <person name="Jackson S.A."/>
        </authorList>
    </citation>
    <scope>NUCLEOTIDE SEQUENCE [LARGE SCALE GENOMIC DNA]</scope>
    <source>
        <strain evidence="9">cv. Williams 82</strain>
        <tissue evidence="8">Callus</tissue>
    </source>
</reference>
<dbReference type="InterPro" id="IPR031107">
    <property type="entry name" value="Small_HSP"/>
</dbReference>
<evidence type="ECO:0000256" key="2">
    <source>
        <dbReference type="ARBA" id="ARBA00022490"/>
    </source>
</evidence>
<dbReference type="PROSITE" id="PS01031">
    <property type="entry name" value="SHSP"/>
    <property type="match status" value="1"/>
</dbReference>
<dbReference type="ExpressionAtlas" id="A0A0R4J3N3">
    <property type="expression patterns" value="baseline and differential"/>
</dbReference>
<dbReference type="SUPFAM" id="SSF49764">
    <property type="entry name" value="HSP20-like chaperones"/>
    <property type="match status" value="1"/>
</dbReference>
<dbReference type="STRING" id="3847.A0A0R4J3N3"/>
<dbReference type="GO" id="GO:0051082">
    <property type="term" value="F:unfolded protein binding"/>
    <property type="evidence" value="ECO:0000318"/>
    <property type="project" value="GO_Central"/>
</dbReference>
<dbReference type="eggNOG" id="KOG0710">
    <property type="taxonomic scope" value="Eukaryota"/>
</dbReference>
<comment type="similarity">
    <text evidence="5 6">Belongs to the small heat shock protein (HSP20) family.</text>
</comment>
<evidence type="ECO:0000313" key="9">
    <source>
        <dbReference type="EnsemblPlants" id="KRH47679"/>
    </source>
</evidence>
<dbReference type="PANTHER" id="PTHR11527">
    <property type="entry name" value="HEAT-SHOCK PROTEIN 20 FAMILY MEMBER"/>
    <property type="match status" value="1"/>
</dbReference>
<dbReference type="Gramene" id="KRH47679">
    <property type="protein sequence ID" value="KRH47679"/>
    <property type="gene ID" value="GLYMA_07G043600"/>
</dbReference>
<feature type="domain" description="SHSP" evidence="7">
    <location>
        <begin position="44"/>
        <end position="162"/>
    </location>
</feature>
<protein>
    <recommendedName>
        <fullName evidence="7">SHSP domain-containing protein</fullName>
    </recommendedName>
</protein>
<dbReference type="GO" id="GO:0009408">
    <property type="term" value="P:response to heat"/>
    <property type="evidence" value="ECO:0000318"/>
    <property type="project" value="GO_Central"/>
</dbReference>
<evidence type="ECO:0000259" key="7">
    <source>
        <dbReference type="PROSITE" id="PS01031"/>
    </source>
</evidence>
<dbReference type="InterPro" id="IPR002068">
    <property type="entry name" value="A-crystallin/Hsp20_dom"/>
</dbReference>
<accession>A0A0R4J3N3</accession>
<reference evidence="8" key="3">
    <citation type="submission" date="2018-07" db="EMBL/GenBank/DDBJ databases">
        <title>WGS assembly of Glycine max.</title>
        <authorList>
            <person name="Schmutz J."/>
            <person name="Cannon S."/>
            <person name="Schlueter J."/>
            <person name="Ma J."/>
            <person name="Mitros T."/>
            <person name="Nelson W."/>
            <person name="Hyten D."/>
            <person name="Song Q."/>
            <person name="Thelen J."/>
            <person name="Cheng J."/>
            <person name="Xu D."/>
            <person name="Hellsten U."/>
            <person name="May G."/>
            <person name="Yu Y."/>
            <person name="Sakurai T."/>
            <person name="Umezawa T."/>
            <person name="Bhattacharyya M."/>
            <person name="Sandhu D."/>
            <person name="Valliyodan B."/>
            <person name="Lindquist E."/>
            <person name="Peto M."/>
            <person name="Grant D."/>
            <person name="Shu S."/>
            <person name="Goodstein D."/>
            <person name="Barry K."/>
            <person name="Futrell-Griggs M."/>
            <person name="Abernathy B."/>
            <person name="Du J."/>
            <person name="Tian Z."/>
            <person name="Zhu L."/>
            <person name="Gill N."/>
            <person name="Joshi T."/>
            <person name="Libault M."/>
            <person name="Sethuraman A."/>
            <person name="Zhang X."/>
            <person name="Shinozaki K."/>
            <person name="Nguyen H."/>
            <person name="Wing R."/>
            <person name="Cregan P."/>
            <person name="Specht J."/>
            <person name="Grimwood J."/>
            <person name="Rokhsar D."/>
            <person name="Stacey G."/>
            <person name="Shoemaker R."/>
            <person name="Jackson S."/>
        </authorList>
    </citation>
    <scope>NUCLEOTIDE SEQUENCE</scope>
    <source>
        <tissue evidence="8">Callus</tissue>
    </source>
</reference>
<dbReference type="SMR" id="A0A0R4J3N3"/>
<evidence type="ECO:0000313" key="10">
    <source>
        <dbReference type="Proteomes" id="UP000008827"/>
    </source>
</evidence>
<keyword evidence="2" id="KW-0963">Cytoplasm</keyword>
<dbReference type="FunFam" id="2.60.40.790:FF:000054">
    <property type="entry name" value="17.4 kDa class III heat shock protein isoform A"/>
    <property type="match status" value="1"/>
</dbReference>
<organism evidence="9">
    <name type="scientific">Glycine max</name>
    <name type="common">Soybean</name>
    <name type="synonym">Glycine hispida</name>
    <dbReference type="NCBI Taxonomy" id="3847"/>
    <lineage>
        <taxon>Eukaryota</taxon>
        <taxon>Viridiplantae</taxon>
        <taxon>Streptophyta</taxon>
        <taxon>Embryophyta</taxon>
        <taxon>Tracheophyta</taxon>
        <taxon>Spermatophyta</taxon>
        <taxon>Magnoliopsida</taxon>
        <taxon>eudicotyledons</taxon>
        <taxon>Gunneridae</taxon>
        <taxon>Pentapetalae</taxon>
        <taxon>rosids</taxon>
        <taxon>fabids</taxon>
        <taxon>Fabales</taxon>
        <taxon>Fabaceae</taxon>
        <taxon>Papilionoideae</taxon>
        <taxon>50 kb inversion clade</taxon>
        <taxon>NPAAA clade</taxon>
        <taxon>indigoferoid/millettioid clade</taxon>
        <taxon>Phaseoleae</taxon>
        <taxon>Glycine</taxon>
        <taxon>Glycine subgen. Soja</taxon>
    </lineage>
</organism>
<dbReference type="GO" id="GO:0006457">
    <property type="term" value="P:protein folding"/>
    <property type="evidence" value="ECO:0000318"/>
    <property type="project" value="GO_Central"/>
</dbReference>
<dbReference type="InterPro" id="IPR008978">
    <property type="entry name" value="HSP20-like_chaperone"/>
</dbReference>
<comment type="subunit">
    <text evidence="4">May form oligomeric structures.</text>
</comment>
<dbReference type="Gene3D" id="2.60.40.790">
    <property type="match status" value="1"/>
</dbReference>
<evidence type="ECO:0000256" key="4">
    <source>
        <dbReference type="ARBA" id="ARBA00062444"/>
    </source>
</evidence>
<dbReference type="Proteomes" id="UP000008827">
    <property type="component" value="Chromosome 7"/>
</dbReference>
<dbReference type="GO" id="GO:0009651">
    <property type="term" value="P:response to salt stress"/>
    <property type="evidence" value="ECO:0000318"/>
    <property type="project" value="GO_Central"/>
</dbReference>